<gene>
    <name evidence="2" type="ORF">GCM10009613_60720</name>
</gene>
<evidence type="ECO:0000313" key="2">
    <source>
        <dbReference type="EMBL" id="GAA1401801.1"/>
    </source>
</evidence>
<dbReference type="Proteomes" id="UP001501414">
    <property type="component" value="Unassembled WGS sequence"/>
</dbReference>
<dbReference type="EMBL" id="BAAAJK010000053">
    <property type="protein sequence ID" value="GAA1401801.1"/>
    <property type="molecule type" value="Genomic_DNA"/>
</dbReference>
<name>A0ABP4J1Z6_9PSEU</name>
<evidence type="ECO:0000256" key="1">
    <source>
        <dbReference type="SAM" id="MobiDB-lite"/>
    </source>
</evidence>
<accession>A0ABP4J1Z6</accession>
<protein>
    <submittedName>
        <fullName evidence="2">Uncharacterized protein</fullName>
    </submittedName>
</protein>
<sequence length="171" mass="18876">MTRSVGDKDRTVTRPHPERHVGFTGTRRGMTSPQASAVATALTRLQTAGARFFHHGDCIGADDRAATIAHELGLEVVMHPPTNSAARAWAYFDHSRPPHRYLVRNRHIVAECAWILACPATFRHELRSGTWSTIRAALDLDRRLTIIAPDGVLIDPRSIGAPQQPHRAGAR</sequence>
<dbReference type="SUPFAM" id="SSF102405">
    <property type="entry name" value="MCP/YpsA-like"/>
    <property type="match status" value="1"/>
</dbReference>
<dbReference type="RefSeq" id="WP_344029264.1">
    <property type="nucleotide sequence ID" value="NZ_BAAAJK010000053.1"/>
</dbReference>
<feature type="region of interest" description="Disordered" evidence="1">
    <location>
        <begin position="1"/>
        <end position="33"/>
    </location>
</feature>
<feature type="compositionally biased region" description="Basic and acidic residues" evidence="1">
    <location>
        <begin position="1"/>
        <end position="21"/>
    </location>
</feature>
<organism evidence="2 3">
    <name type="scientific">Pseudonocardia kongjuensis</name>
    <dbReference type="NCBI Taxonomy" id="102227"/>
    <lineage>
        <taxon>Bacteria</taxon>
        <taxon>Bacillati</taxon>
        <taxon>Actinomycetota</taxon>
        <taxon>Actinomycetes</taxon>
        <taxon>Pseudonocardiales</taxon>
        <taxon>Pseudonocardiaceae</taxon>
        <taxon>Pseudonocardia</taxon>
    </lineage>
</organism>
<dbReference type="Gene3D" id="3.40.50.450">
    <property type="match status" value="1"/>
</dbReference>
<comment type="caution">
    <text evidence="2">The sequence shown here is derived from an EMBL/GenBank/DDBJ whole genome shotgun (WGS) entry which is preliminary data.</text>
</comment>
<evidence type="ECO:0000313" key="3">
    <source>
        <dbReference type="Proteomes" id="UP001501414"/>
    </source>
</evidence>
<proteinExistence type="predicted"/>
<keyword evidence="3" id="KW-1185">Reference proteome</keyword>
<reference evidence="3" key="1">
    <citation type="journal article" date="2019" name="Int. J. Syst. Evol. Microbiol.">
        <title>The Global Catalogue of Microorganisms (GCM) 10K type strain sequencing project: providing services to taxonomists for standard genome sequencing and annotation.</title>
        <authorList>
            <consortium name="The Broad Institute Genomics Platform"/>
            <consortium name="The Broad Institute Genome Sequencing Center for Infectious Disease"/>
            <person name="Wu L."/>
            <person name="Ma J."/>
        </authorList>
    </citation>
    <scope>NUCLEOTIDE SEQUENCE [LARGE SCALE GENOMIC DNA]</scope>
    <source>
        <strain evidence="3">JCM 11896</strain>
    </source>
</reference>